<dbReference type="AlphaFoldDB" id="A0A0E9W3U7"/>
<sequence>MKSNHMEVFLCLPHPPHKNDWEKKTVPNLVLRAPQCGDLLVVHSFALDYPQ</sequence>
<protein>
    <submittedName>
        <fullName evidence="1">Uncharacterized protein</fullName>
    </submittedName>
</protein>
<organism evidence="1">
    <name type="scientific">Anguilla anguilla</name>
    <name type="common">European freshwater eel</name>
    <name type="synonym">Muraena anguilla</name>
    <dbReference type="NCBI Taxonomy" id="7936"/>
    <lineage>
        <taxon>Eukaryota</taxon>
        <taxon>Metazoa</taxon>
        <taxon>Chordata</taxon>
        <taxon>Craniata</taxon>
        <taxon>Vertebrata</taxon>
        <taxon>Euteleostomi</taxon>
        <taxon>Actinopterygii</taxon>
        <taxon>Neopterygii</taxon>
        <taxon>Teleostei</taxon>
        <taxon>Anguilliformes</taxon>
        <taxon>Anguillidae</taxon>
        <taxon>Anguilla</taxon>
    </lineage>
</organism>
<reference evidence="1" key="2">
    <citation type="journal article" date="2015" name="Fish Shellfish Immunol.">
        <title>Early steps in the European eel (Anguilla anguilla)-Vibrio vulnificus interaction in the gills: Role of the RtxA13 toxin.</title>
        <authorList>
            <person name="Callol A."/>
            <person name="Pajuelo D."/>
            <person name="Ebbesson L."/>
            <person name="Teles M."/>
            <person name="MacKenzie S."/>
            <person name="Amaro C."/>
        </authorList>
    </citation>
    <scope>NUCLEOTIDE SEQUENCE</scope>
</reference>
<accession>A0A0E9W3U7</accession>
<evidence type="ECO:0000313" key="1">
    <source>
        <dbReference type="EMBL" id="JAH85049.1"/>
    </source>
</evidence>
<dbReference type="EMBL" id="GBXM01023528">
    <property type="protein sequence ID" value="JAH85049.1"/>
    <property type="molecule type" value="Transcribed_RNA"/>
</dbReference>
<reference evidence="1" key="1">
    <citation type="submission" date="2014-11" db="EMBL/GenBank/DDBJ databases">
        <authorList>
            <person name="Amaro Gonzalez C."/>
        </authorList>
    </citation>
    <scope>NUCLEOTIDE SEQUENCE</scope>
</reference>
<name>A0A0E9W3U7_ANGAN</name>
<proteinExistence type="predicted"/>